<dbReference type="SMR" id="A0A3B6UAC3"/>
<evidence type="ECO:0000313" key="14">
    <source>
        <dbReference type="Proteomes" id="UP000019116"/>
    </source>
</evidence>
<feature type="signal peptide" evidence="8">
    <location>
        <begin position="1"/>
        <end position="23"/>
    </location>
</feature>
<protein>
    <recommendedName>
        <fullName evidence="15">Disease resistance protein RPM1</fullName>
    </recommendedName>
</protein>
<dbReference type="Pfam" id="PF00931">
    <property type="entry name" value="NB-ARC"/>
    <property type="match status" value="1"/>
</dbReference>
<evidence type="ECO:0000313" key="13">
    <source>
        <dbReference type="EnsemblPlants" id="TraesCSU02G064200.1"/>
    </source>
</evidence>
<dbReference type="InterPro" id="IPR058922">
    <property type="entry name" value="WHD_DRP"/>
</dbReference>
<dbReference type="InterPro" id="IPR041118">
    <property type="entry name" value="Rx_N"/>
</dbReference>
<dbReference type="InterPro" id="IPR027417">
    <property type="entry name" value="P-loop_NTPase"/>
</dbReference>
<gene>
    <name evidence="13" type="primary">LOC123088352</name>
</gene>
<dbReference type="GO" id="GO:0002758">
    <property type="term" value="P:innate immune response-activating signaling pathway"/>
    <property type="evidence" value="ECO:0007669"/>
    <property type="project" value="UniProtKB-ARBA"/>
</dbReference>
<reference evidence="13" key="2">
    <citation type="submission" date="2018-10" db="UniProtKB">
        <authorList>
            <consortium name="EnsemblPlants"/>
        </authorList>
    </citation>
    <scope>IDENTIFICATION</scope>
</reference>
<dbReference type="InterPro" id="IPR044974">
    <property type="entry name" value="Disease_R_plants"/>
</dbReference>
<dbReference type="Gene3D" id="3.40.50.300">
    <property type="entry name" value="P-loop containing nucleotide triphosphate hydrolases"/>
    <property type="match status" value="1"/>
</dbReference>
<dbReference type="Gene3D" id="1.20.5.4130">
    <property type="match status" value="1"/>
</dbReference>
<dbReference type="InterPro" id="IPR055414">
    <property type="entry name" value="LRR_R13L4/SHOC2-like"/>
</dbReference>
<dbReference type="GO" id="GO:0043531">
    <property type="term" value="F:ADP binding"/>
    <property type="evidence" value="ECO:0007669"/>
    <property type="project" value="InterPro"/>
</dbReference>
<feature type="chain" id="PRO_5043181800" description="Disease resistance protein RPM1" evidence="8">
    <location>
        <begin position="24"/>
        <end position="1003"/>
    </location>
</feature>
<comment type="similarity">
    <text evidence="1">Belongs to the disease resistance NB-LRR family.</text>
</comment>
<dbReference type="Proteomes" id="UP000019116">
    <property type="component" value="Chromosome Un"/>
</dbReference>
<dbReference type="InterPro" id="IPR003591">
    <property type="entry name" value="Leu-rich_rpt_typical-subtyp"/>
</dbReference>
<evidence type="ECO:0000256" key="2">
    <source>
        <dbReference type="ARBA" id="ARBA00022614"/>
    </source>
</evidence>
<dbReference type="CDD" id="cd14798">
    <property type="entry name" value="RX-CC_like"/>
    <property type="match status" value="1"/>
</dbReference>
<dbReference type="InterPro" id="IPR038005">
    <property type="entry name" value="RX-like_CC"/>
</dbReference>
<dbReference type="InterPro" id="IPR002182">
    <property type="entry name" value="NB-ARC"/>
</dbReference>
<dbReference type="Gene3D" id="1.10.8.430">
    <property type="entry name" value="Helical domain of apoptotic protease-activating factors"/>
    <property type="match status" value="1"/>
</dbReference>
<evidence type="ECO:0000259" key="11">
    <source>
        <dbReference type="Pfam" id="PF23559"/>
    </source>
</evidence>
<dbReference type="RefSeq" id="XP_044366478.1">
    <property type="nucleotide sequence ID" value="XM_044510543.1"/>
</dbReference>
<dbReference type="Pfam" id="PF23598">
    <property type="entry name" value="LRR_14"/>
    <property type="match status" value="2"/>
</dbReference>
<feature type="domain" description="Disease resistance R13L4/SHOC-2-like LRR" evidence="12">
    <location>
        <begin position="711"/>
        <end position="947"/>
    </location>
</feature>
<evidence type="ECO:0000256" key="5">
    <source>
        <dbReference type="ARBA" id="ARBA00022821"/>
    </source>
</evidence>
<dbReference type="SUPFAM" id="SSF52058">
    <property type="entry name" value="L domain-like"/>
    <property type="match status" value="1"/>
</dbReference>
<dbReference type="SMART" id="SM00369">
    <property type="entry name" value="LRR_TYP"/>
    <property type="match status" value="2"/>
</dbReference>
<evidence type="ECO:0000256" key="4">
    <source>
        <dbReference type="ARBA" id="ARBA00022741"/>
    </source>
</evidence>
<reference evidence="13" key="1">
    <citation type="submission" date="2018-08" db="EMBL/GenBank/DDBJ databases">
        <authorList>
            <person name="Rossello M."/>
        </authorList>
    </citation>
    <scope>NUCLEOTIDE SEQUENCE [LARGE SCALE GENOMIC DNA]</scope>
    <source>
        <strain evidence="13">cv. Chinese Spring</strain>
    </source>
</reference>
<feature type="region of interest" description="Disordered" evidence="7">
    <location>
        <begin position="974"/>
        <end position="1003"/>
    </location>
</feature>
<feature type="domain" description="NB-ARC" evidence="9">
    <location>
        <begin position="184"/>
        <end position="346"/>
    </location>
</feature>
<dbReference type="GO" id="GO:0009626">
    <property type="term" value="P:plant-type hypersensitive response"/>
    <property type="evidence" value="ECO:0007669"/>
    <property type="project" value="UniProtKB-ARBA"/>
</dbReference>
<dbReference type="Gene3D" id="3.80.10.10">
    <property type="entry name" value="Ribonuclease Inhibitor"/>
    <property type="match status" value="2"/>
</dbReference>
<keyword evidence="6" id="KW-0175">Coiled coil</keyword>
<dbReference type="InterPro" id="IPR036388">
    <property type="entry name" value="WH-like_DNA-bd_sf"/>
</dbReference>
<keyword evidence="2" id="KW-0433">Leucine-rich repeat</keyword>
<dbReference type="GeneID" id="123088352"/>
<dbReference type="Pfam" id="PF18052">
    <property type="entry name" value="Rx_N"/>
    <property type="match status" value="1"/>
</dbReference>
<dbReference type="PANTHER" id="PTHR23155:SF963">
    <property type="entry name" value="OS06G0287000 PROTEIN"/>
    <property type="match status" value="1"/>
</dbReference>
<sequence>MAGTVVSMARSMLGAVISVAASAAATEMSLLMGVRDDIRFMKNELETMQAFLVTAEAAKENNRQLQVWAKQVRDLAYVIEDCLDEFMVHVGSRSRSRRLFKLKDRRRIAKQIRGLKARVEEVSNRNTRYNFINTDASSSIDEANSYMEDIRSHSASNIDEAQLVGFAKTKKELINMVDVNSRYGLSKVISVVGMGGLGKTTLARKVYESKENIVNKFAWCAWVTISQSFSKMEMLKGMIMQLLGPESLRKCLKDLEGKAVQVEDLSRYLRENLEDKRYFIVLDDLWTIDSWNWIKDIAFPIRNNKGSRIIITTRDVGLAEQCTSESLIYQLKHLQIKDATHLLLRKSRKTHEYMKNDKEVKMVVNKMVKKCGGLPLAILTIGGMLASKKVTEWESIYEQIPSELESNPSLEALRKIVTLSYNNLPSHLKSCFLYLSIFPEDFEIKRRRLVDRWIAEGFVTARGGVNIEDVGISYFTELINRSMIQPSKVNMEGNIKSCRVHDIMRDVMISISRDEIFVHLVGDNATAVADCNYHHVAFHGSKRQKIGMDCIHVRSLTVFGERSMEPSASLFSSKLRMLRALDLEDGDFVVRQEDINNIGSLRHLKYLTVRPFGECSNLHKLPGSIGKLQGLQSLDLGYSCIKTLPTEIGKLEGLRTLRCRKNEYFKYYDYFKYLSENMEKYKCMGGILCIPMVCSSGFPSGAREEKEGAVALRQGISNLKELQILEYVDIERTSSRAIEELGELTQLKKLRVTTEGATEEKCKLFWEAIGKLPCLYSLHVDGNNIEWLGSASFAPPLMRTLRLKGNIVEVPNWVGSLRHLVKIIFCGSVEKEGEKTMEMLGALPNLMLVDLSFYYGVREELVFVSEAFPSLRILRMHFRHDMRMVRYEEGTMPHIAELYLHFTFQNSVRITGIKHLPKIKEISIRIPRVLNNFELHQEVKSHPNHPVMRVSFRDRGTTTVGGSNVVEVEEAMGESSAVLSEHGAARESYLDVQTGSDSEDDLR</sequence>
<dbReference type="InterPro" id="IPR042197">
    <property type="entry name" value="Apaf_helical"/>
</dbReference>
<dbReference type="Gramene" id="TraesCSU02G064200.1">
    <property type="protein sequence ID" value="TraesCSU02G064200.1"/>
    <property type="gene ID" value="TraesCSU02G064200"/>
</dbReference>
<dbReference type="Gene3D" id="1.10.10.10">
    <property type="entry name" value="Winged helix-like DNA-binding domain superfamily/Winged helix DNA-binding domain"/>
    <property type="match status" value="1"/>
</dbReference>
<dbReference type="OrthoDB" id="680011at2759"/>
<evidence type="ECO:0008006" key="15">
    <source>
        <dbReference type="Google" id="ProtNLM"/>
    </source>
</evidence>
<name>A0A3B6UAC3_WHEAT</name>
<proteinExistence type="inferred from homology"/>
<dbReference type="SUPFAM" id="SSF52540">
    <property type="entry name" value="P-loop containing nucleoside triphosphate hydrolases"/>
    <property type="match status" value="1"/>
</dbReference>
<dbReference type="OMA" id="RENNIAQ"/>
<keyword evidence="4" id="KW-0547">Nucleotide-binding</keyword>
<dbReference type="EnsemblPlants" id="TraesCSU02G064200.1">
    <property type="protein sequence ID" value="TraesCSU02G064200.1"/>
    <property type="gene ID" value="TraesCSU02G064200"/>
</dbReference>
<evidence type="ECO:0000259" key="12">
    <source>
        <dbReference type="Pfam" id="PF23598"/>
    </source>
</evidence>
<evidence type="ECO:0000256" key="1">
    <source>
        <dbReference type="ARBA" id="ARBA00008894"/>
    </source>
</evidence>
<dbReference type="Pfam" id="PF23559">
    <property type="entry name" value="WHD_DRP"/>
    <property type="match status" value="1"/>
</dbReference>
<feature type="domain" description="Disease resistance N-terminal" evidence="10">
    <location>
        <begin position="13"/>
        <end position="98"/>
    </location>
</feature>
<evidence type="ECO:0000259" key="10">
    <source>
        <dbReference type="Pfam" id="PF18052"/>
    </source>
</evidence>
<evidence type="ECO:0000256" key="3">
    <source>
        <dbReference type="ARBA" id="ARBA00022737"/>
    </source>
</evidence>
<dbReference type="Gramene" id="TraesCSU03G0059700.1">
    <property type="protein sequence ID" value="TraesCSU03G0059700.1.CDS"/>
    <property type="gene ID" value="TraesCSU03G0059700"/>
</dbReference>
<evidence type="ECO:0000256" key="6">
    <source>
        <dbReference type="ARBA" id="ARBA00023054"/>
    </source>
</evidence>
<evidence type="ECO:0000259" key="9">
    <source>
        <dbReference type="Pfam" id="PF00931"/>
    </source>
</evidence>
<dbReference type="InterPro" id="IPR032675">
    <property type="entry name" value="LRR_dom_sf"/>
</dbReference>
<keyword evidence="8" id="KW-0732">Signal</keyword>
<feature type="domain" description="Disease resistance protein winged helix" evidence="11">
    <location>
        <begin position="437"/>
        <end position="507"/>
    </location>
</feature>
<dbReference type="STRING" id="4565.A0A3B6UAC3"/>
<organism evidence="13">
    <name type="scientific">Triticum aestivum</name>
    <name type="common">Wheat</name>
    <dbReference type="NCBI Taxonomy" id="4565"/>
    <lineage>
        <taxon>Eukaryota</taxon>
        <taxon>Viridiplantae</taxon>
        <taxon>Streptophyta</taxon>
        <taxon>Embryophyta</taxon>
        <taxon>Tracheophyta</taxon>
        <taxon>Spermatophyta</taxon>
        <taxon>Magnoliopsida</taxon>
        <taxon>Liliopsida</taxon>
        <taxon>Poales</taxon>
        <taxon>Poaceae</taxon>
        <taxon>BOP clade</taxon>
        <taxon>Pooideae</taxon>
        <taxon>Triticodae</taxon>
        <taxon>Triticeae</taxon>
        <taxon>Triticinae</taxon>
        <taxon>Triticum</taxon>
    </lineage>
</organism>
<keyword evidence="3" id="KW-0677">Repeat</keyword>
<dbReference type="PRINTS" id="PR00364">
    <property type="entry name" value="DISEASERSIST"/>
</dbReference>
<dbReference type="AlphaFoldDB" id="A0A3B6UAC3"/>
<evidence type="ECO:0000256" key="8">
    <source>
        <dbReference type="SAM" id="SignalP"/>
    </source>
</evidence>
<keyword evidence="5" id="KW-0611">Plant defense</keyword>
<dbReference type="FunFam" id="1.10.10.10:FF:000322">
    <property type="entry name" value="Probable disease resistance protein At1g63360"/>
    <property type="match status" value="1"/>
</dbReference>
<keyword evidence="14" id="KW-1185">Reference proteome</keyword>
<dbReference type="GO" id="GO:0042742">
    <property type="term" value="P:defense response to bacterium"/>
    <property type="evidence" value="ECO:0007669"/>
    <property type="project" value="UniProtKB-ARBA"/>
</dbReference>
<dbReference type="RefSeq" id="XP_044366479.1">
    <property type="nucleotide sequence ID" value="XM_044510544.1"/>
</dbReference>
<evidence type="ECO:0000256" key="7">
    <source>
        <dbReference type="SAM" id="MobiDB-lite"/>
    </source>
</evidence>
<dbReference type="PANTHER" id="PTHR23155">
    <property type="entry name" value="DISEASE RESISTANCE PROTEIN RP"/>
    <property type="match status" value="1"/>
</dbReference>
<feature type="domain" description="Disease resistance R13L4/SHOC-2-like LRR" evidence="12">
    <location>
        <begin position="552"/>
        <end position="662"/>
    </location>
</feature>
<accession>A0A3B6UAC3</accession>